<feature type="transmembrane region" description="Helical" evidence="13">
    <location>
        <begin position="176"/>
        <end position="201"/>
    </location>
</feature>
<keyword evidence="7 12" id="KW-0132">Cell division</keyword>
<evidence type="ECO:0000256" key="3">
    <source>
        <dbReference type="ARBA" id="ARBA00007379"/>
    </source>
</evidence>
<comment type="similarity">
    <text evidence="3 12">Belongs to the ABC-4 integral membrane protein family. FtsX subfamily.</text>
</comment>
<dbReference type="InterPro" id="IPR003838">
    <property type="entry name" value="ABC3_permease_C"/>
</dbReference>
<dbReference type="InterPro" id="IPR004513">
    <property type="entry name" value="FtsX"/>
</dbReference>
<evidence type="ECO:0000256" key="9">
    <source>
        <dbReference type="ARBA" id="ARBA00022989"/>
    </source>
</evidence>
<evidence type="ECO:0000313" key="16">
    <source>
        <dbReference type="EMBL" id="MFB9258429.1"/>
    </source>
</evidence>
<dbReference type="InterPro" id="IPR047929">
    <property type="entry name" value="FtsX_actino"/>
</dbReference>
<evidence type="ECO:0000256" key="5">
    <source>
        <dbReference type="ARBA" id="ARBA00021907"/>
    </source>
</evidence>
<dbReference type="EMBL" id="JBHMDY010000001">
    <property type="protein sequence ID" value="MFB9258429.1"/>
    <property type="molecule type" value="Genomic_DNA"/>
</dbReference>
<keyword evidence="10 12" id="KW-0472">Membrane</keyword>
<feature type="domain" description="FtsX extracellular" evidence="15">
    <location>
        <begin position="60"/>
        <end position="156"/>
    </location>
</feature>
<keyword evidence="9 13" id="KW-1133">Transmembrane helix</keyword>
<keyword evidence="11 12" id="KW-0131">Cell cycle</keyword>
<dbReference type="NCBIfam" id="NF038346">
    <property type="entry name" value="FtsX_actino"/>
    <property type="match status" value="1"/>
</dbReference>
<evidence type="ECO:0000256" key="11">
    <source>
        <dbReference type="ARBA" id="ARBA00023306"/>
    </source>
</evidence>
<evidence type="ECO:0000256" key="4">
    <source>
        <dbReference type="ARBA" id="ARBA00011160"/>
    </source>
</evidence>
<evidence type="ECO:0000259" key="14">
    <source>
        <dbReference type="Pfam" id="PF02687"/>
    </source>
</evidence>
<feature type="transmembrane region" description="Helical" evidence="13">
    <location>
        <begin position="21"/>
        <end position="46"/>
    </location>
</feature>
<feature type="transmembrane region" description="Helical" evidence="13">
    <location>
        <begin position="222"/>
        <end position="244"/>
    </location>
</feature>
<accession>A0ABV5JL37</accession>
<organism evidence="16 17">
    <name type="scientific">Dietzia aerolata</name>
    <dbReference type="NCBI Taxonomy" id="595984"/>
    <lineage>
        <taxon>Bacteria</taxon>
        <taxon>Bacillati</taxon>
        <taxon>Actinomycetota</taxon>
        <taxon>Actinomycetes</taxon>
        <taxon>Mycobacteriales</taxon>
        <taxon>Dietziaceae</taxon>
        <taxon>Dietzia</taxon>
    </lineage>
</organism>
<evidence type="ECO:0000256" key="10">
    <source>
        <dbReference type="ARBA" id="ARBA00023136"/>
    </source>
</evidence>
<keyword evidence="6 12" id="KW-1003">Cell membrane</keyword>
<dbReference type="Pfam" id="PF18075">
    <property type="entry name" value="FtsX_ECD"/>
    <property type="match status" value="1"/>
</dbReference>
<comment type="caution">
    <text evidence="16">The sequence shown here is derived from an EMBL/GenBank/DDBJ whole genome shotgun (WGS) entry which is preliminary data.</text>
</comment>
<keyword evidence="17" id="KW-1185">Reference proteome</keyword>
<evidence type="ECO:0000256" key="6">
    <source>
        <dbReference type="ARBA" id="ARBA00022475"/>
    </source>
</evidence>
<dbReference type="RefSeq" id="WP_182632172.1">
    <property type="nucleotide sequence ID" value="NZ_JAALDM010000120.1"/>
</dbReference>
<dbReference type="InterPro" id="IPR040690">
    <property type="entry name" value="FtsX_ECD"/>
</dbReference>
<evidence type="ECO:0000256" key="1">
    <source>
        <dbReference type="ARBA" id="ARBA00003552"/>
    </source>
</evidence>
<evidence type="ECO:0000259" key="15">
    <source>
        <dbReference type="Pfam" id="PF18075"/>
    </source>
</evidence>
<comment type="function">
    <text evidence="1">Part of the ABC transporter FtsEX involved in cellular division.</text>
</comment>
<feature type="transmembrane region" description="Helical" evidence="13">
    <location>
        <begin position="272"/>
        <end position="295"/>
    </location>
</feature>
<comment type="subcellular location">
    <subcellularLocation>
        <location evidence="2">Cell membrane</location>
        <topology evidence="2">Multi-pass membrane protein</topology>
    </subcellularLocation>
</comment>
<gene>
    <name evidence="16" type="primary">ftsX</name>
    <name evidence="16" type="ORF">ACFFVD_01260</name>
</gene>
<dbReference type="Proteomes" id="UP001589700">
    <property type="component" value="Unassembled WGS sequence"/>
</dbReference>
<evidence type="ECO:0000256" key="8">
    <source>
        <dbReference type="ARBA" id="ARBA00022692"/>
    </source>
</evidence>
<proteinExistence type="inferred from homology"/>
<dbReference type="Gene3D" id="3.30.70.3040">
    <property type="match status" value="1"/>
</dbReference>
<dbReference type="PIRSF" id="PIRSF003097">
    <property type="entry name" value="FtsX"/>
    <property type="match status" value="1"/>
</dbReference>
<dbReference type="PANTHER" id="PTHR47755">
    <property type="entry name" value="CELL DIVISION PROTEIN FTSX"/>
    <property type="match status" value="1"/>
</dbReference>
<name>A0ABV5JL37_9ACTN</name>
<evidence type="ECO:0000256" key="7">
    <source>
        <dbReference type="ARBA" id="ARBA00022618"/>
    </source>
</evidence>
<dbReference type="Pfam" id="PF02687">
    <property type="entry name" value="FtsX"/>
    <property type="match status" value="1"/>
</dbReference>
<evidence type="ECO:0000256" key="12">
    <source>
        <dbReference type="PIRNR" id="PIRNR003097"/>
    </source>
</evidence>
<keyword evidence="8 13" id="KW-0812">Transmembrane</keyword>
<sequence>MAAAKFITSEVLQGLRRNLSMTLAMIITTAVALGMLGAGVLVVMTASASQAKYDYLNEFRVYVDRSISAEDPDCEADCAAIRTELESTGGVASVEYKNPDETYAEFVELFSSTDPVLVESTSPDALGSRFTLTLTDPTQAEAVAADLAEVEGIEVVQGQGELVGRVFSILDGIRNAAFTIAVVQLVATVLLIANMTQIAAFTRREALGIMRLVGASRLYTELPFILEAVVAALIGSALAVGGLLGAKSVFLDRVLAEAYRANLIERITTADILTLAPVLVVAGAVVSALTAWVTLRLSVRH</sequence>
<comment type="subunit">
    <text evidence="4">Forms a membrane-associated complex with FtsE.</text>
</comment>
<dbReference type="PANTHER" id="PTHR47755:SF1">
    <property type="entry name" value="CELL DIVISION PROTEIN FTSX"/>
    <property type="match status" value="1"/>
</dbReference>
<evidence type="ECO:0000256" key="13">
    <source>
        <dbReference type="SAM" id="Phobius"/>
    </source>
</evidence>
<reference evidence="16 17" key="1">
    <citation type="submission" date="2024-09" db="EMBL/GenBank/DDBJ databases">
        <authorList>
            <person name="Sun Q."/>
            <person name="Mori K."/>
        </authorList>
    </citation>
    <scope>NUCLEOTIDE SEQUENCE [LARGE SCALE GENOMIC DNA]</scope>
    <source>
        <strain evidence="16 17">CCM 7659</strain>
    </source>
</reference>
<evidence type="ECO:0000256" key="2">
    <source>
        <dbReference type="ARBA" id="ARBA00004651"/>
    </source>
</evidence>
<protein>
    <recommendedName>
        <fullName evidence="5 12">Cell division protein FtsX</fullName>
    </recommendedName>
</protein>
<evidence type="ECO:0000313" key="17">
    <source>
        <dbReference type="Proteomes" id="UP001589700"/>
    </source>
</evidence>
<feature type="domain" description="ABC3 transporter permease C-terminal" evidence="14">
    <location>
        <begin position="179"/>
        <end position="298"/>
    </location>
</feature>